<feature type="region of interest" description="Disordered" evidence="5">
    <location>
        <begin position="49"/>
        <end position="93"/>
    </location>
</feature>
<evidence type="ECO:0000256" key="3">
    <source>
        <dbReference type="ARBA" id="ARBA00022490"/>
    </source>
</evidence>
<proteinExistence type="inferred from homology"/>
<dbReference type="SMART" id="SM00528">
    <property type="entry name" value="HNS"/>
    <property type="match status" value="1"/>
</dbReference>
<gene>
    <name evidence="7" type="ORF">DFQ15_13415</name>
</gene>
<keyword evidence="3" id="KW-0963">Cytoplasm</keyword>
<comment type="similarity">
    <text evidence="2">Belongs to the histone-like protein H-NS family.</text>
</comment>
<keyword evidence="8" id="KW-1185">Reference proteome</keyword>
<dbReference type="RefSeq" id="WP_110466931.1">
    <property type="nucleotide sequence ID" value="NZ_JAMOFZ010000033.1"/>
</dbReference>
<evidence type="ECO:0000256" key="2">
    <source>
        <dbReference type="ARBA" id="ARBA00010610"/>
    </source>
</evidence>
<dbReference type="Pfam" id="PF00816">
    <property type="entry name" value="Histone_HNS"/>
    <property type="match status" value="1"/>
</dbReference>
<dbReference type="InterPro" id="IPR027444">
    <property type="entry name" value="H-NS_C_dom"/>
</dbReference>
<sequence length="101" mass="11313">MTTSYKDLIKQREALEKQIKDARQRELSDAVTRVRSIIEEFDLTAEDVFPPAGRTRSGSSAKGGKVAAKYRDPATGATWTGRGKAPRWIQNEDRTRFAIAD</sequence>
<dbReference type="PANTHER" id="PTHR38097">
    <property type="match status" value="1"/>
</dbReference>
<reference evidence="7 8" key="1">
    <citation type="submission" date="2018-06" db="EMBL/GenBank/DDBJ databases">
        <title>Genomic Encyclopedia of Type Strains, Phase III (KMG-III): the genomes of soil and plant-associated and newly described type strains.</title>
        <authorList>
            <person name="Whitman W."/>
        </authorList>
    </citation>
    <scope>NUCLEOTIDE SEQUENCE [LARGE SCALE GENOMIC DNA]</scope>
    <source>
        <strain evidence="7 8">CECT 7646</strain>
    </source>
</reference>
<protein>
    <submittedName>
        <fullName evidence="7">DNA-binding protein H-NS</fullName>
    </submittedName>
</protein>
<keyword evidence="4 7" id="KW-0238">DNA-binding</keyword>
<evidence type="ECO:0000313" key="8">
    <source>
        <dbReference type="Proteomes" id="UP000247540"/>
    </source>
</evidence>
<dbReference type="GO" id="GO:0003677">
    <property type="term" value="F:DNA binding"/>
    <property type="evidence" value="ECO:0007669"/>
    <property type="project" value="UniProtKB-KW"/>
</dbReference>
<comment type="subcellular location">
    <subcellularLocation>
        <location evidence="1">Cytoplasm</location>
        <location evidence="1">Nucleoid</location>
    </subcellularLocation>
</comment>
<evidence type="ECO:0000256" key="4">
    <source>
        <dbReference type="ARBA" id="ARBA00023125"/>
    </source>
</evidence>
<dbReference type="AlphaFoldDB" id="A0A318SHG0"/>
<dbReference type="Gene3D" id="4.10.430.30">
    <property type="match status" value="1"/>
</dbReference>
<name>A0A318SHG0_9BURK</name>
<dbReference type="OrthoDB" id="5297879at2"/>
<dbReference type="Proteomes" id="UP000247540">
    <property type="component" value="Unassembled WGS sequence"/>
</dbReference>
<dbReference type="EMBL" id="QJTC01000034">
    <property type="protein sequence ID" value="PYE73428.1"/>
    <property type="molecule type" value="Genomic_DNA"/>
</dbReference>
<organism evidence="7 8">
    <name type="scientific">Xylophilus ampelinus</name>
    <dbReference type="NCBI Taxonomy" id="54067"/>
    <lineage>
        <taxon>Bacteria</taxon>
        <taxon>Pseudomonadati</taxon>
        <taxon>Pseudomonadota</taxon>
        <taxon>Betaproteobacteria</taxon>
        <taxon>Burkholderiales</taxon>
        <taxon>Xylophilus</taxon>
    </lineage>
</organism>
<accession>A0A318SHG0</accession>
<evidence type="ECO:0000313" key="7">
    <source>
        <dbReference type="EMBL" id="PYE73428.1"/>
    </source>
</evidence>
<comment type="caution">
    <text evidence="7">The sequence shown here is derived from an EMBL/GenBank/DDBJ whole genome shotgun (WGS) entry which is preliminary data.</text>
</comment>
<evidence type="ECO:0000256" key="1">
    <source>
        <dbReference type="ARBA" id="ARBA00004453"/>
    </source>
</evidence>
<evidence type="ECO:0000256" key="5">
    <source>
        <dbReference type="SAM" id="MobiDB-lite"/>
    </source>
</evidence>
<evidence type="ECO:0000259" key="6">
    <source>
        <dbReference type="SMART" id="SM00528"/>
    </source>
</evidence>
<dbReference type="PANTHER" id="PTHR38097:SF2">
    <property type="entry name" value="DNA-BINDING PROTEIN STPA"/>
    <property type="match status" value="1"/>
</dbReference>
<dbReference type="SUPFAM" id="SSF81273">
    <property type="entry name" value="H-NS histone-like proteins"/>
    <property type="match status" value="1"/>
</dbReference>
<dbReference type="GO" id="GO:0009295">
    <property type="term" value="C:nucleoid"/>
    <property type="evidence" value="ECO:0007669"/>
    <property type="project" value="UniProtKB-SubCell"/>
</dbReference>
<feature type="domain" description="DNA-binding protein H-NS-like C-terminal" evidence="6">
    <location>
        <begin position="60"/>
        <end position="99"/>
    </location>
</feature>